<gene>
    <name evidence="3" type="ORF">J5X75_37610</name>
</gene>
<feature type="transmembrane region" description="Helical" evidence="2">
    <location>
        <begin position="51"/>
        <end position="71"/>
    </location>
</feature>
<accession>A0ABS3UXF3</accession>
<evidence type="ECO:0000313" key="4">
    <source>
        <dbReference type="Proteomes" id="UP000679690"/>
    </source>
</evidence>
<proteinExistence type="predicted"/>
<keyword evidence="2" id="KW-1133">Transmembrane helix</keyword>
<name>A0ABS3UXF3_9ACTN</name>
<feature type="region of interest" description="Disordered" evidence="1">
    <location>
        <begin position="119"/>
        <end position="139"/>
    </location>
</feature>
<reference evidence="3 4" key="1">
    <citation type="submission" date="2021-03" db="EMBL/GenBank/DDBJ databases">
        <title>Actinoplanes flavus sp. nov., a novel actinomycete isolated from Coconut Palm rhizosphere soil.</title>
        <authorList>
            <person name="Luo X."/>
        </authorList>
    </citation>
    <scope>NUCLEOTIDE SEQUENCE [LARGE SCALE GENOMIC DNA]</scope>
    <source>
        <strain evidence="3 4">NEAU-H7</strain>
    </source>
</reference>
<evidence type="ECO:0000313" key="3">
    <source>
        <dbReference type="EMBL" id="MBO3743231.1"/>
    </source>
</evidence>
<protein>
    <submittedName>
        <fullName evidence="3">Uncharacterized protein</fullName>
    </submittedName>
</protein>
<keyword evidence="4" id="KW-1185">Reference proteome</keyword>
<dbReference type="EMBL" id="JAGFNS010000036">
    <property type="protein sequence ID" value="MBO3743231.1"/>
    <property type="molecule type" value="Genomic_DNA"/>
</dbReference>
<dbReference type="RefSeq" id="WP_208472450.1">
    <property type="nucleotide sequence ID" value="NZ_JAGFNS010000036.1"/>
</dbReference>
<evidence type="ECO:0000256" key="2">
    <source>
        <dbReference type="SAM" id="Phobius"/>
    </source>
</evidence>
<comment type="caution">
    <text evidence="3">The sequence shown here is derived from an EMBL/GenBank/DDBJ whole genome shotgun (WGS) entry which is preliminary data.</text>
</comment>
<sequence length="155" mass="16549">MTDVPETPTTSTSAVVLGRFEKVIAVVLIALFVIFIGVLVVLRDSEHWDRLVYLFGGLEALVFSAAGALFGNGIQRAQTVQAQETAVRERERADANESGAQHGEALAALVRAKREAAESAAEGRGARPGMAAESSEARSLAELGRVADEWFPPTR</sequence>
<keyword evidence="2" id="KW-0472">Membrane</keyword>
<feature type="transmembrane region" description="Helical" evidence="2">
    <location>
        <begin position="23"/>
        <end position="42"/>
    </location>
</feature>
<evidence type="ECO:0000256" key="1">
    <source>
        <dbReference type="SAM" id="MobiDB-lite"/>
    </source>
</evidence>
<dbReference type="Proteomes" id="UP000679690">
    <property type="component" value="Unassembled WGS sequence"/>
</dbReference>
<organism evidence="3 4">
    <name type="scientific">Actinoplanes flavus</name>
    <dbReference type="NCBI Taxonomy" id="2820290"/>
    <lineage>
        <taxon>Bacteria</taxon>
        <taxon>Bacillati</taxon>
        <taxon>Actinomycetota</taxon>
        <taxon>Actinomycetes</taxon>
        <taxon>Micromonosporales</taxon>
        <taxon>Micromonosporaceae</taxon>
        <taxon>Actinoplanes</taxon>
    </lineage>
</organism>
<keyword evidence="2" id="KW-0812">Transmembrane</keyword>